<proteinExistence type="predicted"/>
<reference evidence="2 3" key="1">
    <citation type="submission" date="2024-09" db="EMBL/GenBank/DDBJ databases">
        <authorList>
            <person name="Sun Q."/>
            <person name="Mori K."/>
        </authorList>
    </citation>
    <scope>NUCLEOTIDE SEQUENCE [LARGE SCALE GENOMIC DNA]</scope>
    <source>
        <strain evidence="2 3">CECT 9424</strain>
    </source>
</reference>
<dbReference type="RefSeq" id="WP_377067509.1">
    <property type="nucleotide sequence ID" value="NZ_JBHMEC010000008.1"/>
</dbReference>
<accession>A0ABV5HX79</accession>
<feature type="compositionally biased region" description="Polar residues" evidence="1">
    <location>
        <begin position="102"/>
        <end position="116"/>
    </location>
</feature>
<comment type="caution">
    <text evidence="2">The sequence shown here is derived from an EMBL/GenBank/DDBJ whole genome shotgun (WGS) entry which is preliminary data.</text>
</comment>
<feature type="compositionally biased region" description="Polar residues" evidence="1">
    <location>
        <begin position="176"/>
        <end position="208"/>
    </location>
</feature>
<keyword evidence="3" id="KW-1185">Reference proteome</keyword>
<protein>
    <submittedName>
        <fullName evidence="2">Uncharacterized protein</fullName>
    </submittedName>
</protein>
<feature type="compositionally biased region" description="Low complexity" evidence="1">
    <location>
        <begin position="146"/>
        <end position="175"/>
    </location>
</feature>
<dbReference type="Proteomes" id="UP001589670">
    <property type="component" value="Unassembled WGS sequence"/>
</dbReference>
<evidence type="ECO:0000256" key="1">
    <source>
        <dbReference type="SAM" id="MobiDB-lite"/>
    </source>
</evidence>
<feature type="compositionally biased region" description="Polar residues" evidence="1">
    <location>
        <begin position="123"/>
        <end position="137"/>
    </location>
</feature>
<evidence type="ECO:0000313" key="2">
    <source>
        <dbReference type="EMBL" id="MFB9149025.1"/>
    </source>
</evidence>
<gene>
    <name evidence="2" type="ORF">ACFFU4_04590</name>
</gene>
<organism evidence="2 3">
    <name type="scientific">Roseovarius ramblicola</name>
    <dbReference type="NCBI Taxonomy" id="2022336"/>
    <lineage>
        <taxon>Bacteria</taxon>
        <taxon>Pseudomonadati</taxon>
        <taxon>Pseudomonadota</taxon>
        <taxon>Alphaproteobacteria</taxon>
        <taxon>Rhodobacterales</taxon>
        <taxon>Roseobacteraceae</taxon>
        <taxon>Roseovarius</taxon>
    </lineage>
</organism>
<sequence>MAREQERIVGNSAAVRFAVIVVALTASTGGVFANGLGENRSWQFDTSADKANKAFVADLIERQKGGFFDGFDNNFITNNDNTTNIGTQINCTNAANATGNIADNQQAGPTTVSNSDPDVIADSTGNIADNQANSDGASSGADPSVGGSQDNSGNVDSSVSNSDINSGVSGVSNGDTDQTLTNNQDNSGNQNAGVDGSTACNMDNSTITGEVATGSGPLNAGDNGTQN</sequence>
<dbReference type="EMBL" id="JBHMEC010000008">
    <property type="protein sequence ID" value="MFB9149025.1"/>
    <property type="molecule type" value="Genomic_DNA"/>
</dbReference>
<evidence type="ECO:0000313" key="3">
    <source>
        <dbReference type="Proteomes" id="UP001589670"/>
    </source>
</evidence>
<feature type="region of interest" description="Disordered" evidence="1">
    <location>
        <begin position="102"/>
        <end position="227"/>
    </location>
</feature>
<name>A0ABV5HX79_9RHOB</name>